<sequence>MKTADKISYSELIDRTKNIVSGEGTRDEKLNQVCSMLEEHVEIFDWVGFYLVDPDADRELVLGPYVGEETDHTRIPFGKGICGQAANSLETFVVQDVSKEDNYLACSMEVQAEIVIPVMKNDTFVAELDIDSHTKNSISEEHREMLEEICDIVSKLF</sequence>
<evidence type="ECO:0000313" key="2">
    <source>
        <dbReference type="EMBL" id="NGP77810.1"/>
    </source>
</evidence>
<evidence type="ECO:0000259" key="1">
    <source>
        <dbReference type="Pfam" id="PF13185"/>
    </source>
</evidence>
<accession>A0A6M1SXK0</accession>
<dbReference type="InterPro" id="IPR003018">
    <property type="entry name" value="GAF"/>
</dbReference>
<dbReference type="Proteomes" id="UP000473278">
    <property type="component" value="Unassembled WGS sequence"/>
</dbReference>
<name>A0A6M1SXK0_9BACT</name>
<comment type="caution">
    <text evidence="2">The sequence shown here is derived from an EMBL/GenBank/DDBJ whole genome shotgun (WGS) entry which is preliminary data.</text>
</comment>
<dbReference type="SUPFAM" id="SSF55781">
    <property type="entry name" value="GAF domain-like"/>
    <property type="match status" value="1"/>
</dbReference>
<keyword evidence="3" id="KW-1185">Reference proteome</keyword>
<dbReference type="Pfam" id="PF13185">
    <property type="entry name" value="GAF_2"/>
    <property type="match status" value="1"/>
</dbReference>
<gene>
    <name evidence="2" type="ORF">G3570_14270</name>
</gene>
<dbReference type="Gene3D" id="3.30.450.40">
    <property type="match status" value="1"/>
</dbReference>
<dbReference type="AlphaFoldDB" id="A0A6M1SXK0"/>
<dbReference type="InterPro" id="IPR029016">
    <property type="entry name" value="GAF-like_dom_sf"/>
</dbReference>
<organism evidence="2 3">
    <name type="scientific">Halalkalibaculum roseum</name>
    <dbReference type="NCBI Taxonomy" id="2709311"/>
    <lineage>
        <taxon>Bacteria</taxon>
        <taxon>Pseudomonadati</taxon>
        <taxon>Balneolota</taxon>
        <taxon>Balneolia</taxon>
        <taxon>Balneolales</taxon>
        <taxon>Balneolaceae</taxon>
        <taxon>Halalkalibaculum</taxon>
    </lineage>
</organism>
<dbReference type="EMBL" id="JAALLT010000004">
    <property type="protein sequence ID" value="NGP77810.1"/>
    <property type="molecule type" value="Genomic_DNA"/>
</dbReference>
<evidence type="ECO:0000313" key="3">
    <source>
        <dbReference type="Proteomes" id="UP000473278"/>
    </source>
</evidence>
<protein>
    <submittedName>
        <fullName evidence="2">GAF domain-containing protein</fullName>
    </submittedName>
</protein>
<feature type="domain" description="GAF" evidence="1">
    <location>
        <begin position="27"/>
        <end position="154"/>
    </location>
</feature>
<reference evidence="2 3" key="1">
    <citation type="submission" date="2020-02" db="EMBL/GenBank/DDBJ databases">
        <title>Balneolaceae bacterium YR4-1, complete genome.</title>
        <authorList>
            <person name="Li Y."/>
            <person name="Wu S."/>
        </authorList>
    </citation>
    <scope>NUCLEOTIDE SEQUENCE [LARGE SCALE GENOMIC DNA]</scope>
    <source>
        <strain evidence="2 3">YR4-1</strain>
    </source>
</reference>
<proteinExistence type="predicted"/>
<dbReference type="RefSeq" id="WP_165143506.1">
    <property type="nucleotide sequence ID" value="NZ_JAALLT010000004.1"/>
</dbReference>